<dbReference type="InterPro" id="IPR043917">
    <property type="entry name" value="DUF5753"/>
</dbReference>
<dbReference type="InterPro" id="IPR010982">
    <property type="entry name" value="Lambda_DNA-bd_dom_sf"/>
</dbReference>
<dbReference type="Proteomes" id="UP001569963">
    <property type="component" value="Unassembled WGS sequence"/>
</dbReference>
<comment type="caution">
    <text evidence="2">The sequence shown here is derived from an EMBL/GenBank/DDBJ whole genome shotgun (WGS) entry which is preliminary data.</text>
</comment>
<evidence type="ECO:0000259" key="1">
    <source>
        <dbReference type="PROSITE" id="PS50943"/>
    </source>
</evidence>
<dbReference type="Pfam" id="PF13560">
    <property type="entry name" value="HTH_31"/>
    <property type="match status" value="1"/>
</dbReference>
<sequence length="294" mass="33345">MTSPFVRRRRLATELRALREQSGLTADDLARRIYRSRMTVSKLENARCRPDVADIIKILQVFNVTGDKWHEIIKIAGEAAERGWWDTYGDAMGVRQRMYANIESGAATIRGYNQFTLPGLLQCPVFTNALIEIDSLEGSQIEYDPKRSLEARQRRQEVIFRSGGPYFENILDEFVLRRLAVPADILVTQLRHMVDVLTREPRFTVLVLPTDARLSPGRLPESGYMIYTFTDPEDPTIAVAESLSACTVHASPEEVAKYERLHNRLREATLPALESISLLAETADRLSEQVSHGQ</sequence>
<dbReference type="Gene3D" id="1.10.260.40">
    <property type="entry name" value="lambda repressor-like DNA-binding domains"/>
    <property type="match status" value="1"/>
</dbReference>
<name>A0ABV4QCT5_9ACTN</name>
<dbReference type="RefSeq" id="WP_371950994.1">
    <property type="nucleotide sequence ID" value="NZ_JAXCEI010000007.1"/>
</dbReference>
<evidence type="ECO:0000313" key="3">
    <source>
        <dbReference type="Proteomes" id="UP001569963"/>
    </source>
</evidence>
<proteinExistence type="predicted"/>
<dbReference type="EMBL" id="JAXCEI010000007">
    <property type="protein sequence ID" value="MFA1540986.1"/>
    <property type="molecule type" value="Genomic_DNA"/>
</dbReference>
<accession>A0ABV4QCT5</accession>
<organism evidence="2 3">
    <name type="scientific">Actinomadura monticuli</name>
    <dbReference type="NCBI Taxonomy" id="3097367"/>
    <lineage>
        <taxon>Bacteria</taxon>
        <taxon>Bacillati</taxon>
        <taxon>Actinomycetota</taxon>
        <taxon>Actinomycetes</taxon>
        <taxon>Streptosporangiales</taxon>
        <taxon>Thermomonosporaceae</taxon>
        <taxon>Actinomadura</taxon>
    </lineage>
</organism>
<dbReference type="Pfam" id="PF19054">
    <property type="entry name" value="DUF5753"/>
    <property type="match status" value="1"/>
</dbReference>
<dbReference type="InterPro" id="IPR001387">
    <property type="entry name" value="Cro/C1-type_HTH"/>
</dbReference>
<reference evidence="2 3" key="1">
    <citation type="submission" date="2023-11" db="EMBL/GenBank/DDBJ databases">
        <title>Actinomadura monticuli sp. nov., isolated from volcanic ash.</title>
        <authorList>
            <person name="Lee S.D."/>
            <person name="Yang H."/>
            <person name="Kim I.S."/>
        </authorList>
    </citation>
    <scope>NUCLEOTIDE SEQUENCE [LARGE SCALE GENOMIC DNA]</scope>
    <source>
        <strain evidence="2 3">DLS-62</strain>
    </source>
</reference>
<dbReference type="PROSITE" id="PS50943">
    <property type="entry name" value="HTH_CROC1"/>
    <property type="match status" value="1"/>
</dbReference>
<gene>
    <name evidence="2" type="ORF">SM611_18820</name>
</gene>
<evidence type="ECO:0000313" key="2">
    <source>
        <dbReference type="EMBL" id="MFA1540986.1"/>
    </source>
</evidence>
<dbReference type="CDD" id="cd00093">
    <property type="entry name" value="HTH_XRE"/>
    <property type="match status" value="1"/>
</dbReference>
<dbReference type="SUPFAM" id="SSF47413">
    <property type="entry name" value="lambda repressor-like DNA-binding domains"/>
    <property type="match status" value="1"/>
</dbReference>
<protein>
    <submittedName>
        <fullName evidence="2">Helix-turn-helix transcriptional regulator</fullName>
    </submittedName>
</protein>
<dbReference type="SMART" id="SM00530">
    <property type="entry name" value="HTH_XRE"/>
    <property type="match status" value="1"/>
</dbReference>
<feature type="domain" description="HTH cro/C1-type" evidence="1">
    <location>
        <begin position="15"/>
        <end position="69"/>
    </location>
</feature>
<keyword evidence="3" id="KW-1185">Reference proteome</keyword>